<dbReference type="Proteomes" id="UP000005392">
    <property type="component" value="Unassembled WGS sequence"/>
</dbReference>
<accession>F9ENN6</accession>
<gene>
    <name evidence="2" type="ORF">HMPREF9094_1541</name>
</gene>
<dbReference type="EMBL" id="AFQD01000257">
    <property type="protein sequence ID" value="EGQ79427.1"/>
    <property type="molecule type" value="Genomic_DNA"/>
</dbReference>
<evidence type="ECO:0000313" key="2">
    <source>
        <dbReference type="EMBL" id="EGQ79427.1"/>
    </source>
</evidence>
<evidence type="ECO:0000313" key="3">
    <source>
        <dbReference type="Proteomes" id="UP000005392"/>
    </source>
</evidence>
<feature type="non-terminal residue" evidence="2">
    <location>
        <position position="1"/>
    </location>
</feature>
<comment type="caution">
    <text evidence="2">The sequence shown here is derived from an EMBL/GenBank/DDBJ whole genome shotgun (WGS) entry which is preliminary data.</text>
</comment>
<keyword evidence="1" id="KW-1133">Transmembrane helix</keyword>
<evidence type="ECO:0000256" key="1">
    <source>
        <dbReference type="SAM" id="Phobius"/>
    </source>
</evidence>
<feature type="transmembrane region" description="Helical" evidence="1">
    <location>
        <begin position="20"/>
        <end position="38"/>
    </location>
</feature>
<dbReference type="HOGENOM" id="CLU_2891060_0_0_0"/>
<protein>
    <submittedName>
        <fullName evidence="2">Uncharacterized protein</fullName>
    </submittedName>
</protein>
<reference evidence="2 3" key="1">
    <citation type="submission" date="2011-05" db="EMBL/GenBank/DDBJ databases">
        <authorList>
            <person name="Muzny D."/>
            <person name="Qin X."/>
            <person name="Deng J."/>
            <person name="Jiang H."/>
            <person name="Liu Y."/>
            <person name="Qu J."/>
            <person name="Song X.-Z."/>
            <person name="Zhang L."/>
            <person name="Thornton R."/>
            <person name="Coyle M."/>
            <person name="Francisco L."/>
            <person name="Jackson L."/>
            <person name="Javaid M."/>
            <person name="Korchina V."/>
            <person name="Kovar C."/>
            <person name="Mata R."/>
            <person name="Mathew T."/>
            <person name="Ngo R."/>
            <person name="Nguyen L."/>
            <person name="Nguyen N."/>
            <person name="Okwuonu G."/>
            <person name="Ongeri F."/>
            <person name="Pham C."/>
            <person name="Simmons D."/>
            <person name="Wilczek-Boney K."/>
            <person name="Hale W."/>
            <person name="Jakkamsetti A."/>
            <person name="Pham P."/>
            <person name="Ruth R."/>
            <person name="San Lucas F."/>
            <person name="Warren J."/>
            <person name="Zhang J."/>
            <person name="Zhao Z."/>
            <person name="Zhou C."/>
            <person name="Zhu D."/>
            <person name="Lee S."/>
            <person name="Bess C."/>
            <person name="Blankenburg K."/>
            <person name="Forbes L."/>
            <person name="Fu Q."/>
            <person name="Gubbala S."/>
            <person name="Hirani K."/>
            <person name="Jayaseelan J.C."/>
            <person name="Lara F."/>
            <person name="Munidasa M."/>
            <person name="Palculict T."/>
            <person name="Patil S."/>
            <person name="Pu L.-L."/>
            <person name="Saada N."/>
            <person name="Tang L."/>
            <person name="Weissenberger G."/>
            <person name="Zhu Y."/>
            <person name="Hemphill L."/>
            <person name="Shang Y."/>
            <person name="Youmans B."/>
            <person name="Ayvaz T."/>
            <person name="Ross M."/>
            <person name="Santibanez J."/>
            <person name="Aqrawi P."/>
            <person name="Gross S."/>
            <person name="Joshi V."/>
            <person name="Fowler G."/>
            <person name="Nazareth L."/>
            <person name="Reid J."/>
            <person name="Worley K."/>
            <person name="Petrosino J."/>
            <person name="Highlander S."/>
            <person name="Gibbs R."/>
        </authorList>
    </citation>
    <scope>NUCLEOTIDE SEQUENCE [LARGE SCALE GENOMIC DNA]</scope>
    <source>
        <strain evidence="2 3">ATCC 51191</strain>
    </source>
</reference>
<proteinExistence type="predicted"/>
<name>F9ENN6_9FUSO</name>
<keyword evidence="3" id="KW-1185">Reference proteome</keyword>
<keyword evidence="1" id="KW-0812">Transmembrane</keyword>
<dbReference type="AlphaFoldDB" id="F9ENN6"/>
<organism evidence="2 3">
    <name type="scientific">Fusobacterium animalis ATCC 51191</name>
    <dbReference type="NCBI Taxonomy" id="997347"/>
    <lineage>
        <taxon>Bacteria</taxon>
        <taxon>Fusobacteriati</taxon>
        <taxon>Fusobacteriota</taxon>
        <taxon>Fusobacteriia</taxon>
        <taxon>Fusobacteriales</taxon>
        <taxon>Fusobacteriaceae</taxon>
        <taxon>Fusobacterium</taxon>
    </lineage>
</organism>
<keyword evidence="1" id="KW-0472">Membrane</keyword>
<sequence length="62" mass="7322">FLNHPQLVEDLKKNEYDNILIFLGGTIDILWINVKIIWKKQYFIKCVRTLVALAVRPVLVRV</sequence>